<dbReference type="Gene3D" id="2.30.270.10">
    <property type="entry name" value="duf1285 protein"/>
    <property type="match status" value="1"/>
</dbReference>
<dbReference type="InterPro" id="IPR048341">
    <property type="entry name" value="DUF1285_N"/>
</dbReference>
<feature type="domain" description="DUF1285" evidence="2">
    <location>
        <begin position="89"/>
        <end position="182"/>
    </location>
</feature>
<name>A0A7S9HDJ8_9ALTE</name>
<evidence type="ECO:0000259" key="1">
    <source>
        <dbReference type="Pfam" id="PF06938"/>
    </source>
</evidence>
<accession>A0A7S9HDJ8</accession>
<dbReference type="Proteomes" id="UP000595095">
    <property type="component" value="Chromosome"/>
</dbReference>
<dbReference type="InterPro" id="IPR048342">
    <property type="entry name" value="DUF1285_C"/>
</dbReference>
<keyword evidence="4" id="KW-1185">Reference proteome</keyword>
<dbReference type="PIRSF" id="PIRSF029557">
    <property type="entry name" value="UCP029557"/>
    <property type="match status" value="1"/>
</dbReference>
<feature type="domain" description="DUF1285" evidence="1">
    <location>
        <begin position="22"/>
        <end position="88"/>
    </location>
</feature>
<dbReference type="KEGG" id="smaa:IT774_16450"/>
<evidence type="ECO:0000259" key="2">
    <source>
        <dbReference type="Pfam" id="PF21028"/>
    </source>
</evidence>
<dbReference type="Pfam" id="PF06938">
    <property type="entry name" value="DUF1285_N"/>
    <property type="match status" value="1"/>
</dbReference>
<protein>
    <submittedName>
        <fullName evidence="3">DUF1285 domain-containing protein</fullName>
    </submittedName>
</protein>
<dbReference type="InterPro" id="IPR023361">
    <property type="entry name" value="DUF1285_beta_roll_sf"/>
</dbReference>
<sequence length="190" mass="21701">MDLSRFSQQVTEAVDGEARALPPVDKWDPPFCGDMDMVIRLDGSWHYQNSPVGRQSLVKLFSSVLKKEQDQYYLVTPVEKVGIQVEDVPFIVTQWEAEDDGIVFTTNVGERFALSSNHPLELRMPPAALKAPDTTPIPYVCVRTNLWARLHQNVYYQLIEQAQRRSHNGTEQLYITSEYEPFIIGEIASE</sequence>
<dbReference type="EMBL" id="CP064795">
    <property type="protein sequence ID" value="QPG05641.1"/>
    <property type="molecule type" value="Genomic_DNA"/>
</dbReference>
<dbReference type="RefSeq" id="WP_195810727.1">
    <property type="nucleotide sequence ID" value="NZ_CP064795.1"/>
</dbReference>
<organism evidence="3 4">
    <name type="scientific">Salinimonas marina</name>
    <dbReference type="NCBI Taxonomy" id="2785918"/>
    <lineage>
        <taxon>Bacteria</taxon>
        <taxon>Pseudomonadati</taxon>
        <taxon>Pseudomonadota</taxon>
        <taxon>Gammaproteobacteria</taxon>
        <taxon>Alteromonadales</taxon>
        <taxon>Alteromonadaceae</taxon>
        <taxon>Alteromonas/Salinimonas group</taxon>
        <taxon>Salinimonas</taxon>
    </lineage>
</organism>
<evidence type="ECO:0000313" key="4">
    <source>
        <dbReference type="Proteomes" id="UP000595095"/>
    </source>
</evidence>
<dbReference type="InterPro" id="IPR010707">
    <property type="entry name" value="DUF1285"/>
</dbReference>
<reference evidence="3 4" key="1">
    <citation type="submission" date="2020-11" db="EMBL/GenBank/DDBJ databases">
        <title>Complete genome sequence for Salinimonas sp. strain G2-b.</title>
        <authorList>
            <person name="Park S.-J."/>
        </authorList>
    </citation>
    <scope>NUCLEOTIDE SEQUENCE [LARGE SCALE GENOMIC DNA]</scope>
    <source>
        <strain evidence="3 4">G2-b</strain>
    </source>
</reference>
<dbReference type="Gene3D" id="3.10.540.10">
    <property type="entry name" value="duf1285 like domain"/>
    <property type="match status" value="1"/>
</dbReference>
<dbReference type="Pfam" id="PF21028">
    <property type="entry name" value="DUF1285_C"/>
    <property type="match status" value="1"/>
</dbReference>
<dbReference type="AlphaFoldDB" id="A0A7S9HDJ8"/>
<gene>
    <name evidence="3" type="ORF">IT774_16450</name>
</gene>
<evidence type="ECO:0000313" key="3">
    <source>
        <dbReference type="EMBL" id="QPG05641.1"/>
    </source>
</evidence>
<proteinExistence type="predicted"/>